<evidence type="ECO:0000256" key="2">
    <source>
        <dbReference type="ARBA" id="ARBA00022553"/>
    </source>
</evidence>
<sequence>MVVLPPSFVFPPTDGSIPPALAIDFHHRNNPRHIFAILYHAGEPSQSITYEQLAYAVHRVAYTLNPDNKIPQGTNIGLLISASSLEYIVLFLGAMRAGLVPFPISPRVHLPGIAHLLTTTKTSLVVTGGSDAIYNTTAQLAEILESNFEVEFVKLSALRDTLSFTADESSETRFKSFPALETMGYNSIVTILHSSGSTGMPKAIKCHLEGVFKNVINQPLLWTLSEPNSIVGTMTLPTFHCMGLNLQVLAPLYTGYTQVLFAPSRIPAVPTPASTLEAITSISCTFLICVPVFLEAWAHDEEAIAVLKSIKRVIFGGGPLTDEIGNKLIDRGIRMFSGYGATEFGIVTLAPDDHAKDWPWNYLKFSPHLKTHFIPQNDQDNAFELVFEAGEDHSPFVLNSELNGKAVYRTRDLLVPHPTKSNVWKFVGRVDDQIVLLNGEKTNPGPMEAEIVKCPLVRGAIMFGQARNQTGALIELKESPSGSTFDIEDDRRELIGALWPYIESANRTSSTHSRLDKRALIFVDPSRPLPRTPKGTIPRAAAWKLYANEIDAMYAALEQNIDADALPEFQPPETWADPVVVSAWITERAEDILGWDVDPTADLFQQGMDRPSMAQKIQTLNLVARC</sequence>
<proteinExistence type="predicted"/>
<dbReference type="Pfam" id="PF00501">
    <property type="entry name" value="AMP-binding"/>
    <property type="match status" value="1"/>
</dbReference>
<keyword evidence="1" id="KW-0596">Phosphopantetheine</keyword>
<dbReference type="InterPro" id="IPR051414">
    <property type="entry name" value="Adenylate-forming_Reductase"/>
</dbReference>
<dbReference type="PANTHER" id="PTHR43439:SF2">
    <property type="entry name" value="ENZYME, PUTATIVE (JCVI)-RELATED"/>
    <property type="match status" value="1"/>
</dbReference>
<reference evidence="4" key="1">
    <citation type="submission" date="2021-01" db="EMBL/GenBank/DDBJ databases">
        <authorList>
            <person name="Kaushik A."/>
        </authorList>
    </citation>
    <scope>NUCLEOTIDE SEQUENCE</scope>
    <source>
        <strain evidence="4">AG4-R118</strain>
    </source>
</reference>
<evidence type="ECO:0000313" key="5">
    <source>
        <dbReference type="Proteomes" id="UP000663888"/>
    </source>
</evidence>
<feature type="domain" description="AMP-dependent synthetase/ligase" evidence="3">
    <location>
        <begin position="37"/>
        <end position="354"/>
    </location>
</feature>
<evidence type="ECO:0000259" key="3">
    <source>
        <dbReference type="Pfam" id="PF00501"/>
    </source>
</evidence>
<comment type="caution">
    <text evidence="4">The sequence shown here is derived from an EMBL/GenBank/DDBJ whole genome shotgun (WGS) entry which is preliminary data.</text>
</comment>
<organism evidence="4 5">
    <name type="scientific">Rhizoctonia solani</name>
    <dbReference type="NCBI Taxonomy" id="456999"/>
    <lineage>
        <taxon>Eukaryota</taxon>
        <taxon>Fungi</taxon>
        <taxon>Dikarya</taxon>
        <taxon>Basidiomycota</taxon>
        <taxon>Agaricomycotina</taxon>
        <taxon>Agaricomycetes</taxon>
        <taxon>Cantharellales</taxon>
        <taxon>Ceratobasidiaceae</taxon>
        <taxon>Rhizoctonia</taxon>
    </lineage>
</organism>
<dbReference type="InterPro" id="IPR000873">
    <property type="entry name" value="AMP-dep_synth/lig_dom"/>
</dbReference>
<dbReference type="Gene3D" id="3.40.50.12780">
    <property type="entry name" value="N-terminal domain of ligase-like"/>
    <property type="match status" value="1"/>
</dbReference>
<dbReference type="Proteomes" id="UP000663888">
    <property type="component" value="Unassembled WGS sequence"/>
</dbReference>
<protein>
    <recommendedName>
        <fullName evidence="3">AMP-dependent synthetase/ligase domain-containing protein</fullName>
    </recommendedName>
</protein>
<accession>A0A8H3GVI5</accession>
<dbReference type="PANTHER" id="PTHR43439">
    <property type="entry name" value="PHENYLACETATE-COENZYME A LIGASE"/>
    <property type="match status" value="1"/>
</dbReference>
<dbReference type="PROSITE" id="PS00455">
    <property type="entry name" value="AMP_BINDING"/>
    <property type="match status" value="1"/>
</dbReference>
<evidence type="ECO:0000313" key="4">
    <source>
        <dbReference type="EMBL" id="CAE6475175.1"/>
    </source>
</evidence>
<dbReference type="EMBL" id="CAJMWX010001216">
    <property type="protein sequence ID" value="CAE6475175.1"/>
    <property type="molecule type" value="Genomic_DNA"/>
</dbReference>
<gene>
    <name evidence="4" type="ORF">RDB_LOCUS114975</name>
</gene>
<dbReference type="InterPro" id="IPR020845">
    <property type="entry name" value="AMP-binding_CS"/>
</dbReference>
<dbReference type="SUPFAM" id="SSF56801">
    <property type="entry name" value="Acetyl-CoA synthetase-like"/>
    <property type="match status" value="1"/>
</dbReference>
<evidence type="ECO:0000256" key="1">
    <source>
        <dbReference type="ARBA" id="ARBA00022450"/>
    </source>
</evidence>
<dbReference type="InterPro" id="IPR042099">
    <property type="entry name" value="ANL_N_sf"/>
</dbReference>
<dbReference type="AlphaFoldDB" id="A0A8H3GVI5"/>
<name>A0A8H3GVI5_9AGAM</name>
<dbReference type="Pfam" id="PF23562">
    <property type="entry name" value="AMP-binding_C_3"/>
    <property type="match status" value="1"/>
</dbReference>
<keyword evidence="2" id="KW-0597">Phosphoprotein</keyword>